<name>A0A930V9N0_9ACTN</name>
<comment type="caution">
    <text evidence="8">The sequence shown here is derived from an EMBL/GenBank/DDBJ whole genome shotgun (WGS) entry which is preliminary data.</text>
</comment>
<dbReference type="InterPro" id="IPR013324">
    <property type="entry name" value="RNA_pol_sigma_r3/r4-like"/>
</dbReference>
<dbReference type="Gene3D" id="1.10.1740.10">
    <property type="match status" value="1"/>
</dbReference>
<dbReference type="EMBL" id="JADKPN010000001">
    <property type="protein sequence ID" value="MBF4761581.1"/>
    <property type="molecule type" value="Genomic_DNA"/>
</dbReference>
<evidence type="ECO:0000256" key="2">
    <source>
        <dbReference type="ARBA" id="ARBA00023015"/>
    </source>
</evidence>
<dbReference type="SUPFAM" id="SSF88659">
    <property type="entry name" value="Sigma3 and sigma4 domains of RNA polymerase sigma factors"/>
    <property type="match status" value="1"/>
</dbReference>
<feature type="domain" description="RNA polymerase sigma-70 region 2" evidence="6">
    <location>
        <begin position="20"/>
        <end position="84"/>
    </location>
</feature>
<evidence type="ECO:0000313" key="8">
    <source>
        <dbReference type="EMBL" id="MBF4761581.1"/>
    </source>
</evidence>
<evidence type="ECO:0000256" key="5">
    <source>
        <dbReference type="ARBA" id="ARBA00023163"/>
    </source>
</evidence>
<proteinExistence type="inferred from homology"/>
<dbReference type="InterPro" id="IPR007627">
    <property type="entry name" value="RNA_pol_sigma70_r2"/>
</dbReference>
<dbReference type="Pfam" id="PF08281">
    <property type="entry name" value="Sigma70_r4_2"/>
    <property type="match status" value="1"/>
</dbReference>
<dbReference type="InterPro" id="IPR013325">
    <property type="entry name" value="RNA_pol_sigma_r2"/>
</dbReference>
<evidence type="ECO:0000256" key="4">
    <source>
        <dbReference type="ARBA" id="ARBA00023125"/>
    </source>
</evidence>
<dbReference type="CDD" id="cd06171">
    <property type="entry name" value="Sigma70_r4"/>
    <property type="match status" value="1"/>
</dbReference>
<dbReference type="SUPFAM" id="SSF88946">
    <property type="entry name" value="Sigma2 domain of RNA polymerase sigma factors"/>
    <property type="match status" value="1"/>
</dbReference>
<reference evidence="8" key="1">
    <citation type="submission" date="2020-11" db="EMBL/GenBank/DDBJ databases">
        <title>Nocardioides sp. nov., isolated from Soil of Cynanchum wilfordii Hemsley rhizosphere.</title>
        <authorList>
            <person name="Lee J.-S."/>
            <person name="Suh M.K."/>
            <person name="Kim J.-S."/>
        </authorList>
    </citation>
    <scope>NUCLEOTIDE SEQUENCE</scope>
    <source>
        <strain evidence="8">KCTC 19275</strain>
    </source>
</reference>
<protein>
    <submittedName>
        <fullName evidence="8">SigE family RNA polymerase sigma factor</fullName>
    </submittedName>
</protein>
<dbReference type="RefSeq" id="WP_194704790.1">
    <property type="nucleotide sequence ID" value="NZ_JADKPN010000001.1"/>
</dbReference>
<comment type="similarity">
    <text evidence="1">Belongs to the sigma-70 factor family. ECF subfamily.</text>
</comment>
<evidence type="ECO:0000256" key="1">
    <source>
        <dbReference type="ARBA" id="ARBA00010641"/>
    </source>
</evidence>
<dbReference type="GO" id="GO:0003677">
    <property type="term" value="F:DNA binding"/>
    <property type="evidence" value="ECO:0007669"/>
    <property type="project" value="UniProtKB-KW"/>
</dbReference>
<dbReference type="InterPro" id="IPR014284">
    <property type="entry name" value="RNA_pol_sigma-70_dom"/>
</dbReference>
<dbReference type="GO" id="GO:0006352">
    <property type="term" value="P:DNA-templated transcription initiation"/>
    <property type="evidence" value="ECO:0007669"/>
    <property type="project" value="InterPro"/>
</dbReference>
<organism evidence="8 9">
    <name type="scientific">Nocardioides islandensis</name>
    <dbReference type="NCBI Taxonomy" id="433663"/>
    <lineage>
        <taxon>Bacteria</taxon>
        <taxon>Bacillati</taxon>
        <taxon>Actinomycetota</taxon>
        <taxon>Actinomycetes</taxon>
        <taxon>Propionibacteriales</taxon>
        <taxon>Nocardioidaceae</taxon>
        <taxon>Nocardioides</taxon>
    </lineage>
</organism>
<keyword evidence="9" id="KW-1185">Reference proteome</keyword>
<evidence type="ECO:0000259" key="7">
    <source>
        <dbReference type="Pfam" id="PF08281"/>
    </source>
</evidence>
<keyword evidence="5" id="KW-0804">Transcription</keyword>
<dbReference type="NCBIfam" id="TIGR02937">
    <property type="entry name" value="sigma70-ECF"/>
    <property type="match status" value="1"/>
</dbReference>
<dbReference type="Proteomes" id="UP000640489">
    <property type="component" value="Unassembled WGS sequence"/>
</dbReference>
<evidence type="ECO:0000313" key="9">
    <source>
        <dbReference type="Proteomes" id="UP000640489"/>
    </source>
</evidence>
<dbReference type="PANTHER" id="PTHR43133">
    <property type="entry name" value="RNA POLYMERASE ECF-TYPE SIGMA FACTO"/>
    <property type="match status" value="1"/>
</dbReference>
<dbReference type="PANTHER" id="PTHR43133:SF50">
    <property type="entry name" value="ECF RNA POLYMERASE SIGMA FACTOR SIGM"/>
    <property type="match status" value="1"/>
</dbReference>
<evidence type="ECO:0000256" key="3">
    <source>
        <dbReference type="ARBA" id="ARBA00023082"/>
    </source>
</evidence>
<keyword evidence="4" id="KW-0238">DNA-binding</keyword>
<gene>
    <name evidence="8" type="ORF">ISU07_00450</name>
</gene>
<dbReference type="InterPro" id="IPR039425">
    <property type="entry name" value="RNA_pol_sigma-70-like"/>
</dbReference>
<dbReference type="AlphaFoldDB" id="A0A930V9N0"/>
<evidence type="ECO:0000259" key="6">
    <source>
        <dbReference type="Pfam" id="PF04542"/>
    </source>
</evidence>
<sequence length="173" mass="18850">MARLTGGAPAWEAEYVEYVTARQRSFMRAAYAMLGSWPAAEDAVQTTLTELYARWPRIRGGHPDAYGRRALVNTCIGISRKRRREVVTDRVPEGATGDGQESVDLMDALARLSVRDRAVLALRYLEDLPVREVAAALDLPEGTVKSQASRALVRLEALLSPAQQAGETAGGNP</sequence>
<dbReference type="Pfam" id="PF04542">
    <property type="entry name" value="Sigma70_r2"/>
    <property type="match status" value="1"/>
</dbReference>
<dbReference type="InterPro" id="IPR013249">
    <property type="entry name" value="RNA_pol_sigma70_r4_t2"/>
</dbReference>
<feature type="domain" description="RNA polymerase sigma factor 70 region 4 type 2" evidence="7">
    <location>
        <begin position="104"/>
        <end position="155"/>
    </location>
</feature>
<keyword evidence="3" id="KW-0731">Sigma factor</keyword>
<dbReference type="Gene3D" id="1.10.10.10">
    <property type="entry name" value="Winged helix-like DNA-binding domain superfamily/Winged helix DNA-binding domain"/>
    <property type="match status" value="1"/>
</dbReference>
<dbReference type="InterPro" id="IPR036388">
    <property type="entry name" value="WH-like_DNA-bd_sf"/>
</dbReference>
<accession>A0A930V9N0</accession>
<dbReference type="GO" id="GO:0016987">
    <property type="term" value="F:sigma factor activity"/>
    <property type="evidence" value="ECO:0007669"/>
    <property type="project" value="UniProtKB-KW"/>
</dbReference>
<keyword evidence="2" id="KW-0805">Transcription regulation</keyword>